<dbReference type="GO" id="GO:0005524">
    <property type="term" value="F:ATP binding"/>
    <property type="evidence" value="ECO:0007669"/>
    <property type="project" value="UniProtKB-KW"/>
</dbReference>
<dbReference type="PROSITE" id="PS50893">
    <property type="entry name" value="ABC_TRANSPORTER_2"/>
    <property type="match status" value="1"/>
</dbReference>
<keyword evidence="2" id="KW-0813">Transport</keyword>
<comment type="similarity">
    <text evidence="1">Belongs to the ABC transporter superfamily.</text>
</comment>
<dbReference type="InterPro" id="IPR003439">
    <property type="entry name" value="ABC_transporter-like_ATP-bd"/>
</dbReference>
<sequence>MEAVPVSATSAQPAVSVEEMVAGYGGLPALTGLDFVAAPGERVALLGPNGGGKTTLIRTLQGELTPISGTFSLHGQMGHVPQKSSGRNDWPVTTLDVAICGTLDALPWWRVPGKTQRNSAREALEAVGLGDRASTPYGELSGGQQRRAQVAAALAGGASILLLDEPFAGLDAVAADRLEKLLAALAERGTTLLIATHDLDQARSWEKVLCLNGEQLAFGPPESVLTRQTLEATFGSDLLEVPGGGFMAPPHHHHDH</sequence>
<dbReference type="SMART" id="SM00382">
    <property type="entry name" value="AAA"/>
    <property type="match status" value="1"/>
</dbReference>
<dbReference type="InterPro" id="IPR003593">
    <property type="entry name" value="AAA+_ATPase"/>
</dbReference>
<organism evidence="6">
    <name type="scientific">freshwater metagenome</name>
    <dbReference type="NCBI Taxonomy" id="449393"/>
    <lineage>
        <taxon>unclassified sequences</taxon>
        <taxon>metagenomes</taxon>
        <taxon>ecological metagenomes</taxon>
    </lineage>
</organism>
<dbReference type="EMBL" id="CAFBLU010000009">
    <property type="protein sequence ID" value="CAB4870833.1"/>
    <property type="molecule type" value="Genomic_DNA"/>
</dbReference>
<dbReference type="Pfam" id="PF00005">
    <property type="entry name" value="ABC_tran"/>
    <property type="match status" value="1"/>
</dbReference>
<dbReference type="InterPro" id="IPR027417">
    <property type="entry name" value="P-loop_NTPase"/>
</dbReference>
<dbReference type="PROSITE" id="PS00211">
    <property type="entry name" value="ABC_TRANSPORTER_1"/>
    <property type="match status" value="1"/>
</dbReference>
<dbReference type="SUPFAM" id="SSF52540">
    <property type="entry name" value="P-loop containing nucleoside triphosphate hydrolases"/>
    <property type="match status" value="1"/>
</dbReference>
<evidence type="ECO:0000259" key="5">
    <source>
        <dbReference type="PROSITE" id="PS50893"/>
    </source>
</evidence>
<evidence type="ECO:0000256" key="4">
    <source>
        <dbReference type="ARBA" id="ARBA00022840"/>
    </source>
</evidence>
<evidence type="ECO:0000313" key="6">
    <source>
        <dbReference type="EMBL" id="CAB4870833.1"/>
    </source>
</evidence>
<dbReference type="InterPro" id="IPR017871">
    <property type="entry name" value="ABC_transporter-like_CS"/>
</dbReference>
<feature type="domain" description="ABC transporter" evidence="5">
    <location>
        <begin position="15"/>
        <end position="238"/>
    </location>
</feature>
<dbReference type="PANTHER" id="PTHR42734:SF5">
    <property type="entry name" value="IRON TRANSPORT SYSTEM ATP-BINDING PROTEIN HI_0361-RELATED"/>
    <property type="match status" value="1"/>
</dbReference>
<dbReference type="Gene3D" id="3.40.50.300">
    <property type="entry name" value="P-loop containing nucleotide triphosphate hydrolases"/>
    <property type="match status" value="1"/>
</dbReference>
<dbReference type="PANTHER" id="PTHR42734">
    <property type="entry name" value="METAL TRANSPORT SYSTEM ATP-BINDING PROTEIN TM_0124-RELATED"/>
    <property type="match status" value="1"/>
</dbReference>
<dbReference type="InterPro" id="IPR050153">
    <property type="entry name" value="Metal_Ion_Import_ABC"/>
</dbReference>
<gene>
    <name evidence="6" type="ORF">UFOPK3444_00714</name>
</gene>
<evidence type="ECO:0000256" key="2">
    <source>
        <dbReference type="ARBA" id="ARBA00022448"/>
    </source>
</evidence>
<dbReference type="AlphaFoldDB" id="A0A6J7DTZ8"/>
<keyword evidence="3" id="KW-0547">Nucleotide-binding</keyword>
<reference evidence="6" key="1">
    <citation type="submission" date="2020-05" db="EMBL/GenBank/DDBJ databases">
        <authorList>
            <person name="Chiriac C."/>
            <person name="Salcher M."/>
            <person name="Ghai R."/>
            <person name="Kavagutti S V."/>
        </authorList>
    </citation>
    <scope>NUCLEOTIDE SEQUENCE</scope>
</reference>
<proteinExistence type="inferred from homology"/>
<protein>
    <submittedName>
        <fullName evidence="6">Unannotated protein</fullName>
    </submittedName>
</protein>
<accession>A0A6J7DTZ8</accession>
<keyword evidence="4" id="KW-0067">ATP-binding</keyword>
<evidence type="ECO:0000256" key="1">
    <source>
        <dbReference type="ARBA" id="ARBA00005417"/>
    </source>
</evidence>
<name>A0A6J7DTZ8_9ZZZZ</name>
<evidence type="ECO:0000256" key="3">
    <source>
        <dbReference type="ARBA" id="ARBA00022741"/>
    </source>
</evidence>
<dbReference type="GO" id="GO:0016887">
    <property type="term" value="F:ATP hydrolysis activity"/>
    <property type="evidence" value="ECO:0007669"/>
    <property type="project" value="InterPro"/>
</dbReference>